<dbReference type="EMBL" id="SLZW01000005">
    <property type="protein sequence ID" value="TCS62615.1"/>
    <property type="molecule type" value="Genomic_DNA"/>
</dbReference>
<reference evidence="1 2" key="1">
    <citation type="submission" date="2019-03" db="EMBL/GenBank/DDBJ databases">
        <title>Genomic Encyclopedia of Type Strains, Phase IV (KMG-IV): sequencing the most valuable type-strain genomes for metagenomic binning, comparative biology and taxonomic classification.</title>
        <authorList>
            <person name="Goeker M."/>
        </authorList>
    </citation>
    <scope>NUCLEOTIDE SEQUENCE [LARGE SCALE GENOMIC DNA]</scope>
    <source>
        <strain evidence="1 2">DSM 101688</strain>
    </source>
</reference>
<dbReference type="AlphaFoldDB" id="A0A4R3JBE8"/>
<dbReference type="RefSeq" id="WP_132939061.1">
    <property type="nucleotide sequence ID" value="NZ_CP119676.1"/>
</dbReference>
<sequence>MRSDDKKTAIMAYKERKTVAGIYAVRCRVSGRVWVGQSPNLDTVQNRIWFTLRFASNPNRDMQAAWRDHGAESFTFEIVERLAQDISPHGRKSHLKARVAYWRLALDAAIV</sequence>
<comment type="caution">
    <text evidence="1">The sequence shown here is derived from an EMBL/GenBank/DDBJ whole genome shotgun (WGS) entry which is preliminary data.</text>
</comment>
<proteinExistence type="predicted"/>
<organism evidence="1 2">
    <name type="scientific">Varunaivibrio sulfuroxidans</name>
    <dbReference type="NCBI Taxonomy" id="1773489"/>
    <lineage>
        <taxon>Bacteria</taxon>
        <taxon>Pseudomonadati</taxon>
        <taxon>Pseudomonadota</taxon>
        <taxon>Alphaproteobacteria</taxon>
        <taxon>Rhodospirillales</taxon>
        <taxon>Magnetovibrionaceae</taxon>
        <taxon>Varunaivibrio</taxon>
    </lineage>
</organism>
<dbReference type="OrthoDB" id="7270972at2"/>
<keyword evidence="2" id="KW-1185">Reference proteome</keyword>
<name>A0A4R3JBE8_9PROT</name>
<evidence type="ECO:0000313" key="1">
    <source>
        <dbReference type="EMBL" id="TCS62615.1"/>
    </source>
</evidence>
<dbReference type="SUPFAM" id="SSF82771">
    <property type="entry name" value="GIY-YIG endonuclease"/>
    <property type="match status" value="1"/>
</dbReference>
<dbReference type="InterPro" id="IPR035901">
    <property type="entry name" value="GIY-YIG_endonuc_sf"/>
</dbReference>
<accession>A0A4R3JBE8</accession>
<protein>
    <recommendedName>
        <fullName evidence="3">GIY-YIG nuclease family protein</fullName>
    </recommendedName>
</protein>
<gene>
    <name evidence="1" type="ORF">EDD55_105162</name>
</gene>
<evidence type="ECO:0000313" key="2">
    <source>
        <dbReference type="Proteomes" id="UP000295304"/>
    </source>
</evidence>
<dbReference type="Gene3D" id="3.40.1440.10">
    <property type="entry name" value="GIY-YIG endonuclease"/>
    <property type="match status" value="1"/>
</dbReference>
<evidence type="ECO:0008006" key="3">
    <source>
        <dbReference type="Google" id="ProtNLM"/>
    </source>
</evidence>
<dbReference type="Proteomes" id="UP000295304">
    <property type="component" value="Unassembled WGS sequence"/>
</dbReference>
<dbReference type="CDD" id="cd10451">
    <property type="entry name" value="GIY-YIG_LuxR_like"/>
    <property type="match status" value="1"/>
</dbReference>